<dbReference type="Pfam" id="PF01408">
    <property type="entry name" value="GFO_IDH_MocA"/>
    <property type="match status" value="1"/>
</dbReference>
<keyword evidence="6" id="KW-1185">Reference proteome</keyword>
<reference evidence="5" key="1">
    <citation type="submission" date="2020-03" db="EMBL/GenBank/DDBJ databases">
        <title>Spirochaetal bacteria isolated from arthropods constitute a novel genus Entomospira genus novum within the order Spirochaetales.</title>
        <authorList>
            <person name="Grana-Miraglia L."/>
            <person name="Sikutova S."/>
            <person name="Fingerle V."/>
            <person name="Sing A."/>
            <person name="Castillo-Ramirez S."/>
            <person name="Margos G."/>
            <person name="Rudolf I."/>
        </authorList>
    </citation>
    <scope>NUCLEOTIDE SEQUENCE</scope>
    <source>
        <strain evidence="5">BR208</strain>
    </source>
</reference>
<dbReference type="Gene3D" id="3.40.50.720">
    <property type="entry name" value="NAD(P)-binding Rossmann-like Domain"/>
    <property type="match status" value="1"/>
</dbReference>
<dbReference type="PANTHER" id="PTHR42840">
    <property type="entry name" value="NAD(P)-BINDING ROSSMANN-FOLD SUPERFAMILY PROTEIN-RELATED"/>
    <property type="match status" value="1"/>
</dbReference>
<dbReference type="RefSeq" id="WP_167704419.1">
    <property type="nucleotide sequence ID" value="NZ_CP118170.1"/>
</dbReference>
<evidence type="ECO:0000313" key="5">
    <source>
        <dbReference type="EMBL" id="NIZ47716.1"/>
    </source>
</evidence>
<feature type="domain" description="Gfo/Idh/MocA-like oxidoreductase N-terminal" evidence="3">
    <location>
        <begin position="3"/>
        <end position="120"/>
    </location>
</feature>
<feature type="domain" description="GFO/IDH/MocA-like oxidoreductase" evidence="4">
    <location>
        <begin position="132"/>
        <end position="258"/>
    </location>
</feature>
<comment type="similarity">
    <text evidence="1">Belongs to the Gfo/Idh/MocA family.</text>
</comment>
<evidence type="ECO:0000256" key="2">
    <source>
        <dbReference type="ARBA" id="ARBA00023002"/>
    </source>
</evidence>
<dbReference type="GO" id="GO:0005737">
    <property type="term" value="C:cytoplasm"/>
    <property type="evidence" value="ECO:0007669"/>
    <property type="project" value="TreeGrafter"/>
</dbReference>
<dbReference type="Proteomes" id="UP000752013">
    <property type="component" value="Unassembled WGS sequence"/>
</dbReference>
<evidence type="ECO:0000313" key="6">
    <source>
        <dbReference type="Proteomes" id="UP000752013"/>
    </source>
</evidence>
<dbReference type="AlphaFoldDB" id="A0A968KTT8"/>
<comment type="caution">
    <text evidence="5">The sequence shown here is derived from an EMBL/GenBank/DDBJ whole genome shotgun (WGS) entry which is preliminary data.</text>
</comment>
<dbReference type="InterPro" id="IPR036291">
    <property type="entry name" value="NAD(P)-bd_dom_sf"/>
</dbReference>
<dbReference type="SUPFAM" id="SSF51735">
    <property type="entry name" value="NAD(P)-binding Rossmann-fold domains"/>
    <property type="match status" value="1"/>
</dbReference>
<sequence>MNVRIGIAGLGRLGRVHAQNLLSSVPDCSLIAACSVIEEELQFARDILRITYTFSNYEDMIRSDLIDAVFIITPSGFHCEHINLAFKYGKHVFCEKPIGLDVHEIKQTQQIIQSNQELVFMLGFMRRYDESYRYAKSIVDRGEIGDITLLRCYGIDPTSGLESFIAFAKHNFSGGLFIDMAIHDIDLVRWFTGHEISQVWAIGKNSLYPELDALRELETGAVMMQLDNNTIALIVAGRNAAHGYHIETEIIGTKGMIRVAQTPDKNLVTIMNAHGVIRPCSQHFSERFRDAFIEEAREFIRCIQEKRSPQVTAQDGLQATVIALACQESYEGNHLVQIDYI</sequence>
<dbReference type="GO" id="GO:0000166">
    <property type="term" value="F:nucleotide binding"/>
    <property type="evidence" value="ECO:0007669"/>
    <property type="project" value="InterPro"/>
</dbReference>
<gene>
    <name evidence="5" type="primary">iolG</name>
    <name evidence="5" type="ORF">HCT46_07300</name>
</gene>
<dbReference type="SUPFAM" id="SSF55347">
    <property type="entry name" value="Glyceraldehyde-3-phosphate dehydrogenase-like, C-terminal domain"/>
    <property type="match status" value="1"/>
</dbReference>
<dbReference type="GO" id="GO:0006740">
    <property type="term" value="P:NADPH regeneration"/>
    <property type="evidence" value="ECO:0007669"/>
    <property type="project" value="TreeGrafter"/>
</dbReference>
<dbReference type="InterPro" id="IPR000683">
    <property type="entry name" value="Gfo/Idh/MocA-like_OxRdtase_N"/>
</dbReference>
<dbReference type="GO" id="GO:0050112">
    <property type="term" value="F:inositol 2-dehydrogenase (NAD+) activity"/>
    <property type="evidence" value="ECO:0007669"/>
    <property type="project" value="UniProtKB-EC"/>
</dbReference>
<dbReference type="EC" id="1.1.1.18" evidence="5"/>
<dbReference type="PANTHER" id="PTHR42840:SF3">
    <property type="entry name" value="BINDING ROSSMANN FOLD OXIDOREDUCTASE, PUTATIVE (AFU_ORTHOLOGUE AFUA_2G10240)-RELATED"/>
    <property type="match status" value="1"/>
</dbReference>
<keyword evidence="2 5" id="KW-0560">Oxidoreductase</keyword>
<evidence type="ECO:0000259" key="4">
    <source>
        <dbReference type="Pfam" id="PF22725"/>
    </source>
</evidence>
<dbReference type="InterPro" id="IPR030827">
    <property type="entry name" value="Myo_inos_IolG"/>
</dbReference>
<organism evidence="5 6">
    <name type="scientific">Entomospira nematocerorum</name>
    <dbReference type="NCBI Taxonomy" id="2719987"/>
    <lineage>
        <taxon>Bacteria</taxon>
        <taxon>Pseudomonadati</taxon>
        <taxon>Spirochaetota</taxon>
        <taxon>Spirochaetia</taxon>
        <taxon>Spirochaetales</taxon>
        <taxon>Spirochaetaceae</taxon>
        <taxon>Entomospira</taxon>
    </lineage>
</organism>
<name>A0A968KTT8_9SPIO</name>
<dbReference type="EMBL" id="JAATLK010000003">
    <property type="protein sequence ID" value="NIZ47716.1"/>
    <property type="molecule type" value="Genomic_DNA"/>
</dbReference>
<dbReference type="InterPro" id="IPR055170">
    <property type="entry name" value="GFO_IDH_MocA-like_dom"/>
</dbReference>
<accession>A0A968KTT8</accession>
<dbReference type="Pfam" id="PF22725">
    <property type="entry name" value="GFO_IDH_MocA_C3"/>
    <property type="match status" value="1"/>
</dbReference>
<dbReference type="NCBIfam" id="TIGR04380">
    <property type="entry name" value="myo_inos_iolG"/>
    <property type="match status" value="1"/>
</dbReference>
<evidence type="ECO:0000256" key="1">
    <source>
        <dbReference type="ARBA" id="ARBA00010928"/>
    </source>
</evidence>
<protein>
    <submittedName>
        <fullName evidence="5">Inositol 2-dehydrogenase</fullName>
        <ecNumber evidence="5">1.1.1.18</ecNumber>
    </submittedName>
</protein>
<dbReference type="Gene3D" id="3.30.360.10">
    <property type="entry name" value="Dihydrodipicolinate Reductase, domain 2"/>
    <property type="match status" value="1"/>
</dbReference>
<evidence type="ECO:0000259" key="3">
    <source>
        <dbReference type="Pfam" id="PF01408"/>
    </source>
</evidence>
<proteinExistence type="inferred from homology"/>